<dbReference type="InterPro" id="IPR006938">
    <property type="entry name" value="DUF624"/>
</dbReference>
<comment type="caution">
    <text evidence="2">The sequence shown here is derived from an EMBL/GenBank/DDBJ whole genome shotgun (WGS) entry which is preliminary data.</text>
</comment>
<feature type="transmembrane region" description="Helical" evidence="1">
    <location>
        <begin position="21"/>
        <end position="43"/>
    </location>
</feature>
<feature type="transmembrane region" description="Helical" evidence="1">
    <location>
        <begin position="187"/>
        <end position="205"/>
    </location>
</feature>
<feature type="transmembrane region" description="Helical" evidence="1">
    <location>
        <begin position="211"/>
        <end position="231"/>
    </location>
</feature>
<reference evidence="2 3" key="1">
    <citation type="submission" date="2019-07" db="EMBL/GenBank/DDBJ databases">
        <title>Genomic Encyclopedia of Type Strains, Phase III (KMG-III): the genomes of soil and plant-associated and newly described type strains.</title>
        <authorList>
            <person name="Whitman W."/>
        </authorList>
    </citation>
    <scope>NUCLEOTIDE SEQUENCE [LARGE SCALE GENOMIC DNA]</scope>
    <source>
        <strain evidence="2 3">BL24</strain>
    </source>
</reference>
<dbReference type="AlphaFoldDB" id="A0A5S5BVW7"/>
<feature type="transmembrane region" description="Helical" evidence="1">
    <location>
        <begin position="63"/>
        <end position="89"/>
    </location>
</feature>
<evidence type="ECO:0000256" key="1">
    <source>
        <dbReference type="SAM" id="Phobius"/>
    </source>
</evidence>
<dbReference type="Proteomes" id="UP000323257">
    <property type="component" value="Unassembled WGS sequence"/>
</dbReference>
<gene>
    <name evidence="2" type="ORF">BCM02_11074</name>
</gene>
<keyword evidence="3" id="KW-1185">Reference proteome</keyword>
<dbReference type="OrthoDB" id="2182676at2"/>
<organism evidence="2 3">
    <name type="scientific">Paenibacillus methanolicus</name>
    <dbReference type="NCBI Taxonomy" id="582686"/>
    <lineage>
        <taxon>Bacteria</taxon>
        <taxon>Bacillati</taxon>
        <taxon>Bacillota</taxon>
        <taxon>Bacilli</taxon>
        <taxon>Bacillales</taxon>
        <taxon>Paenibacillaceae</taxon>
        <taxon>Paenibacillus</taxon>
    </lineage>
</organism>
<sequence length="273" mass="30779">MEMKGMMGGLYKISEWIMRLSVTNILWVICSLPFMFLVFTHFMAVATGTVSEEQAADFMKQGFILAGIVAPFTLFPATSAMFGVARKWVMGEVDAPLLKTFFRNYKDSYLQSMIAGIIYVVLFAVMIVDFQVYGGELKDLQFVSYLFIALLILLGVSLFNFFSMVVHYHMKTFQLIKNALFITIGRPFRSISTAVMCGVVIYISLSSPKLMFLIPFFTGSVVAAIAFWNFYGIYMKLQMQAEKAAAAEAEEARKEADEIGLPLDDAQEQRSRK</sequence>
<dbReference type="RefSeq" id="WP_148931790.1">
    <property type="nucleotide sequence ID" value="NZ_VNHS01000010.1"/>
</dbReference>
<evidence type="ECO:0000313" key="3">
    <source>
        <dbReference type="Proteomes" id="UP000323257"/>
    </source>
</evidence>
<feature type="transmembrane region" description="Helical" evidence="1">
    <location>
        <begin position="142"/>
        <end position="166"/>
    </location>
</feature>
<keyword evidence="1" id="KW-0472">Membrane</keyword>
<proteinExistence type="predicted"/>
<protein>
    <submittedName>
        <fullName evidence="2">Putative membrane protein YesL</fullName>
    </submittedName>
</protein>
<name>A0A5S5BVW7_9BACL</name>
<keyword evidence="1" id="KW-0812">Transmembrane</keyword>
<keyword evidence="1" id="KW-1133">Transmembrane helix</keyword>
<dbReference type="Pfam" id="PF04854">
    <property type="entry name" value="DUF624"/>
    <property type="match status" value="1"/>
</dbReference>
<evidence type="ECO:0000313" key="2">
    <source>
        <dbReference type="EMBL" id="TYP71124.1"/>
    </source>
</evidence>
<accession>A0A5S5BVW7</accession>
<feature type="transmembrane region" description="Helical" evidence="1">
    <location>
        <begin position="109"/>
        <end position="130"/>
    </location>
</feature>
<dbReference type="EMBL" id="VNHS01000010">
    <property type="protein sequence ID" value="TYP71124.1"/>
    <property type="molecule type" value="Genomic_DNA"/>
</dbReference>